<dbReference type="InterPro" id="IPR007607">
    <property type="entry name" value="BacA/B"/>
</dbReference>
<gene>
    <name evidence="3" type="ORF">J2Z35_002055</name>
</gene>
<dbReference type="PANTHER" id="PTHR35024:SF4">
    <property type="entry name" value="POLYMER-FORMING CYTOSKELETAL PROTEIN"/>
    <property type="match status" value="1"/>
</dbReference>
<protein>
    <submittedName>
        <fullName evidence="3">Cytoskeletal protein CcmA (Bactofilin family)</fullName>
    </submittedName>
</protein>
<dbReference type="Proteomes" id="UP001314903">
    <property type="component" value="Unassembled WGS sequence"/>
</dbReference>
<sequence>MFSKKESKAEIQFENFDTLIGKNTSFDGVLKAEGKIRIDGVFTGQIEIKGDLLIGESSKISGDISVTNCIVSGEVKGNINAVNLVRITSEGKLDGDVTVKSFIIDEDAFFEGQCKMTNNEKNSSTKEISNVKSNIKSKQE</sequence>
<proteinExistence type="inferred from homology"/>
<evidence type="ECO:0000313" key="3">
    <source>
        <dbReference type="EMBL" id="MBP2028254.1"/>
    </source>
</evidence>
<evidence type="ECO:0000313" key="4">
    <source>
        <dbReference type="Proteomes" id="UP001314903"/>
    </source>
</evidence>
<organism evidence="3 4">
    <name type="scientific">Acetoanaerobium pronyense</name>
    <dbReference type="NCBI Taxonomy" id="1482736"/>
    <lineage>
        <taxon>Bacteria</taxon>
        <taxon>Bacillati</taxon>
        <taxon>Bacillota</taxon>
        <taxon>Clostridia</taxon>
        <taxon>Peptostreptococcales</taxon>
        <taxon>Filifactoraceae</taxon>
        <taxon>Acetoanaerobium</taxon>
    </lineage>
</organism>
<dbReference type="PANTHER" id="PTHR35024">
    <property type="entry name" value="HYPOTHETICAL CYTOSOLIC PROTEIN"/>
    <property type="match status" value="1"/>
</dbReference>
<comment type="similarity">
    <text evidence="1">Belongs to the bactofilin family.</text>
</comment>
<evidence type="ECO:0000256" key="2">
    <source>
        <dbReference type="SAM" id="MobiDB-lite"/>
    </source>
</evidence>
<dbReference type="EMBL" id="JAGGLI010000024">
    <property type="protein sequence ID" value="MBP2028254.1"/>
    <property type="molecule type" value="Genomic_DNA"/>
</dbReference>
<dbReference type="RefSeq" id="WP_209661310.1">
    <property type="nucleotide sequence ID" value="NZ_JAGGLI010000024.1"/>
</dbReference>
<name>A0ABS4KKH9_9FIRM</name>
<comment type="caution">
    <text evidence="3">The sequence shown here is derived from an EMBL/GenBank/DDBJ whole genome shotgun (WGS) entry which is preliminary data.</text>
</comment>
<dbReference type="Pfam" id="PF04519">
    <property type="entry name" value="Bactofilin"/>
    <property type="match status" value="1"/>
</dbReference>
<reference evidence="3 4" key="1">
    <citation type="submission" date="2021-03" db="EMBL/GenBank/DDBJ databases">
        <title>Genomic Encyclopedia of Type Strains, Phase IV (KMG-IV): sequencing the most valuable type-strain genomes for metagenomic binning, comparative biology and taxonomic classification.</title>
        <authorList>
            <person name="Goeker M."/>
        </authorList>
    </citation>
    <scope>NUCLEOTIDE SEQUENCE [LARGE SCALE GENOMIC DNA]</scope>
    <source>
        <strain evidence="3 4">DSM 27512</strain>
    </source>
</reference>
<keyword evidence="4" id="KW-1185">Reference proteome</keyword>
<feature type="region of interest" description="Disordered" evidence="2">
    <location>
        <begin position="120"/>
        <end position="140"/>
    </location>
</feature>
<evidence type="ECO:0000256" key="1">
    <source>
        <dbReference type="ARBA" id="ARBA00044755"/>
    </source>
</evidence>
<accession>A0ABS4KKH9</accession>